<name>X6N918_RETFI</name>
<organism evidence="1 2">
    <name type="scientific">Reticulomyxa filosa</name>
    <dbReference type="NCBI Taxonomy" id="46433"/>
    <lineage>
        <taxon>Eukaryota</taxon>
        <taxon>Sar</taxon>
        <taxon>Rhizaria</taxon>
        <taxon>Retaria</taxon>
        <taxon>Foraminifera</taxon>
        <taxon>Monothalamids</taxon>
        <taxon>Reticulomyxidae</taxon>
        <taxon>Reticulomyxa</taxon>
    </lineage>
</organism>
<dbReference type="InterPro" id="IPR036188">
    <property type="entry name" value="FAD/NAD-bd_sf"/>
</dbReference>
<dbReference type="SUPFAM" id="SSF51905">
    <property type="entry name" value="FAD/NAD(P)-binding domain"/>
    <property type="match status" value="1"/>
</dbReference>
<reference evidence="1 2" key="1">
    <citation type="journal article" date="2013" name="Curr. Biol.">
        <title>The Genome of the Foraminiferan Reticulomyxa filosa.</title>
        <authorList>
            <person name="Glockner G."/>
            <person name="Hulsmann N."/>
            <person name="Schleicher M."/>
            <person name="Noegel A.A."/>
            <person name="Eichinger L."/>
            <person name="Gallinger C."/>
            <person name="Pawlowski J."/>
            <person name="Sierra R."/>
            <person name="Euteneuer U."/>
            <person name="Pillet L."/>
            <person name="Moustafa A."/>
            <person name="Platzer M."/>
            <person name="Groth M."/>
            <person name="Szafranski K."/>
            <person name="Schliwa M."/>
        </authorList>
    </citation>
    <scope>NUCLEOTIDE SEQUENCE [LARGE SCALE GENOMIC DNA]</scope>
</reference>
<proteinExistence type="predicted"/>
<evidence type="ECO:0000313" key="2">
    <source>
        <dbReference type="Proteomes" id="UP000023152"/>
    </source>
</evidence>
<evidence type="ECO:0000313" key="1">
    <source>
        <dbReference type="EMBL" id="ETO22368.1"/>
    </source>
</evidence>
<gene>
    <name evidence="1" type="ORF">RFI_14833</name>
</gene>
<dbReference type="OrthoDB" id="74360at2759"/>
<accession>X6N918</accession>
<dbReference type="AlphaFoldDB" id="X6N918"/>
<protein>
    <submittedName>
        <fullName evidence="1">Uncharacterized protein</fullName>
    </submittedName>
</protein>
<keyword evidence="2" id="KW-1185">Reference proteome</keyword>
<comment type="caution">
    <text evidence="1">The sequence shown here is derived from an EMBL/GenBank/DDBJ whole genome shotgun (WGS) entry which is preliminary data.</text>
</comment>
<dbReference type="Proteomes" id="UP000023152">
    <property type="component" value="Unassembled WGS sequence"/>
</dbReference>
<feature type="non-terminal residue" evidence="1">
    <location>
        <position position="1"/>
    </location>
</feature>
<sequence>TGVEKFKGKVLSLPDFKQYGNGSKLKDKNVIVIGNGISAMEMTELCCHLGCQKILMLYRTPILLAPFFIPTGDKDNAFLPMDEILNRGADINEIIKQVIPHFRIYQSMDLKFQPIEHLL</sequence>
<dbReference type="EMBL" id="ASPP01010804">
    <property type="protein sequence ID" value="ETO22368.1"/>
    <property type="molecule type" value="Genomic_DNA"/>
</dbReference>
<dbReference type="Gene3D" id="3.50.50.60">
    <property type="entry name" value="FAD/NAD(P)-binding domain"/>
    <property type="match status" value="1"/>
</dbReference>